<dbReference type="AlphaFoldDB" id="A0A381N2D5"/>
<organism evidence="3">
    <name type="scientific">marine metagenome</name>
    <dbReference type="NCBI Taxonomy" id="408172"/>
    <lineage>
        <taxon>unclassified sequences</taxon>
        <taxon>metagenomes</taxon>
        <taxon>ecological metagenomes</taxon>
    </lineage>
</organism>
<dbReference type="SUPFAM" id="SSF55486">
    <property type="entry name" value="Metalloproteases ('zincins'), catalytic domain"/>
    <property type="match status" value="1"/>
</dbReference>
<dbReference type="GO" id="GO:0016020">
    <property type="term" value="C:membrane"/>
    <property type="evidence" value="ECO:0007669"/>
    <property type="project" value="TreeGrafter"/>
</dbReference>
<dbReference type="Pfam" id="PF01433">
    <property type="entry name" value="Peptidase_M1"/>
    <property type="match status" value="1"/>
</dbReference>
<dbReference type="InterPro" id="IPR014782">
    <property type="entry name" value="Peptidase_M1_dom"/>
</dbReference>
<name>A0A381N2D5_9ZZZZ</name>
<dbReference type="Gene3D" id="1.10.390.10">
    <property type="entry name" value="Neutral Protease Domain 2"/>
    <property type="match status" value="1"/>
</dbReference>
<dbReference type="InterPro" id="IPR027268">
    <property type="entry name" value="Peptidase_M4/M1_CTD_sf"/>
</dbReference>
<feature type="domain" description="Peptidase M1 membrane alanine aminopeptidase" evidence="2">
    <location>
        <begin position="691"/>
        <end position="836"/>
    </location>
</feature>
<reference evidence="3" key="1">
    <citation type="submission" date="2018-05" db="EMBL/GenBank/DDBJ databases">
        <authorList>
            <person name="Lanie J.A."/>
            <person name="Ng W.-L."/>
            <person name="Kazmierczak K.M."/>
            <person name="Andrzejewski T.M."/>
            <person name="Davidsen T.M."/>
            <person name="Wayne K.J."/>
            <person name="Tettelin H."/>
            <person name="Glass J.I."/>
            <person name="Rusch D."/>
            <person name="Podicherti R."/>
            <person name="Tsui H.-C.T."/>
            <person name="Winkler M.E."/>
        </authorList>
    </citation>
    <scope>NUCLEOTIDE SEQUENCE</scope>
</reference>
<dbReference type="PANTHER" id="PTHR11533:SF174">
    <property type="entry name" value="PUROMYCIN-SENSITIVE AMINOPEPTIDASE-RELATED"/>
    <property type="match status" value="1"/>
</dbReference>
<evidence type="ECO:0000313" key="3">
    <source>
        <dbReference type="EMBL" id="SUZ48741.1"/>
    </source>
</evidence>
<keyword evidence="1" id="KW-0812">Transmembrane</keyword>
<dbReference type="Gene3D" id="2.60.40.1730">
    <property type="entry name" value="tricorn interacting facor f3 domain"/>
    <property type="match status" value="1"/>
</dbReference>
<gene>
    <name evidence="3" type="ORF">METZ01_LOCUS1595</name>
</gene>
<dbReference type="GO" id="GO:0008270">
    <property type="term" value="F:zinc ion binding"/>
    <property type="evidence" value="ECO:0007669"/>
    <property type="project" value="InterPro"/>
</dbReference>
<dbReference type="EMBL" id="UINC01000083">
    <property type="protein sequence ID" value="SUZ48741.1"/>
    <property type="molecule type" value="Genomic_DNA"/>
</dbReference>
<dbReference type="InterPro" id="IPR042097">
    <property type="entry name" value="Aminopeptidase_N-like_N_sf"/>
</dbReference>
<dbReference type="GO" id="GO:0070006">
    <property type="term" value="F:metalloaminopeptidase activity"/>
    <property type="evidence" value="ECO:0007669"/>
    <property type="project" value="TreeGrafter"/>
</dbReference>
<dbReference type="GO" id="GO:0043171">
    <property type="term" value="P:peptide catabolic process"/>
    <property type="evidence" value="ECO:0007669"/>
    <property type="project" value="TreeGrafter"/>
</dbReference>
<feature type="transmembrane region" description="Helical" evidence="1">
    <location>
        <begin position="12"/>
        <end position="32"/>
    </location>
</feature>
<dbReference type="InterPro" id="IPR050344">
    <property type="entry name" value="Peptidase_M1_aminopeptidases"/>
</dbReference>
<protein>
    <recommendedName>
        <fullName evidence="2">Peptidase M1 membrane alanine aminopeptidase domain-containing protein</fullName>
    </recommendedName>
</protein>
<sequence>VNKLIRTTIRSSIYILLFLVFVNCVCAVAVSAQESTPVDSKADLSDFYRQLELTLRSGRPATYLAMLSPSLVSRPSTRQFVSTNVVSGVTKVVLNEIGRLPLNEAPPGAGYGILLEIFKEQRGAGEMATWLLNIRRDIDPVTKRPFGQGPEWRIVGQERLTSIGGIFRLEVHPERQYIVRDLTISSTDFTLTLPEGMAFVSDTGSGVTAMILLGQGQMEFSPVPLVEREQIKIFSGTEVLNTRFTSAFLRMNPNDFDAMVPQEALIERTVGTRDFRAAQEVFDDYAFESYVVDLGHLSDDSWWVLPNEGDLLAEIQTTNFDNLTYVQGSRRAEDIQLFDREGGRNIALYASKEKLATRGLFYNEDDLVDYDILDYELDASFLPKRDWISGKATLTLQAVSDLTMLSVRLADELTVRSVISAPYGPLLPLRTPGQDSMIMNLPERVEAGTQFTLTVEYEGELPAEQADHQAVVPRTLALLNSSRFGLPTIRTEPEPHYLYSSLSYWYPQSMVTDFATATMRFTIPPGFSCLGSGVPVGAPATVSNGDELEGGSRRFEFEARQPLRYLAAIISDFQVVESTVVSLDSTVKQGQTQSIVNQATVNDVSLSVSSSFRQRRRARGLSTRAEDILKFYGSLMGEMPYPSLSIGLIESDLPGGHSPAYASLLNEPLQNSDLMWRRDPVYFRDFKDFFLAHELAHQWWGQAVGWSNYHEQWLSEGLAHYFSALYARYAAGDGVFRRVTRQMHDWAIQQSDQGPMYLGYRLGHIQQDTRIFRALVYNKAAMVLHMLHRLLGDETFFSGLRHFYQSRKFQKAGTEDLRLAFEEVGNISLQQFFDRWVYEAGLPELRFSYETSSSPTQEGDDTQAPENSDVHLRFEQLTNLLYEVPVTVTLQYAEGNSQDIVINIADRLTETRVPLAGVLRRVEVNRDYAALALISD</sequence>
<dbReference type="PANTHER" id="PTHR11533">
    <property type="entry name" value="PROTEASE M1 ZINC METALLOPROTEASE"/>
    <property type="match status" value="1"/>
</dbReference>
<keyword evidence="1" id="KW-1133">Transmembrane helix</keyword>
<dbReference type="GO" id="GO:0042277">
    <property type="term" value="F:peptide binding"/>
    <property type="evidence" value="ECO:0007669"/>
    <property type="project" value="TreeGrafter"/>
</dbReference>
<evidence type="ECO:0000256" key="1">
    <source>
        <dbReference type="SAM" id="Phobius"/>
    </source>
</evidence>
<proteinExistence type="predicted"/>
<feature type="non-terminal residue" evidence="3">
    <location>
        <position position="1"/>
    </location>
</feature>
<accession>A0A381N2D5</accession>
<keyword evidence="1" id="KW-0472">Membrane</keyword>
<evidence type="ECO:0000259" key="2">
    <source>
        <dbReference type="Pfam" id="PF01433"/>
    </source>
</evidence>
<dbReference type="GO" id="GO:0005615">
    <property type="term" value="C:extracellular space"/>
    <property type="evidence" value="ECO:0007669"/>
    <property type="project" value="TreeGrafter"/>
</dbReference>
<dbReference type="GO" id="GO:0005737">
    <property type="term" value="C:cytoplasm"/>
    <property type="evidence" value="ECO:0007669"/>
    <property type="project" value="TreeGrafter"/>
</dbReference>